<dbReference type="Proteomes" id="UP001162164">
    <property type="component" value="Unassembled WGS sequence"/>
</dbReference>
<dbReference type="PANTHER" id="PTHR22955">
    <property type="entry name" value="RETROTRANSPOSON"/>
    <property type="match status" value="1"/>
</dbReference>
<feature type="compositionally biased region" description="Polar residues" evidence="1">
    <location>
        <begin position="440"/>
        <end position="455"/>
    </location>
</feature>
<dbReference type="PANTHER" id="PTHR22955:SF77">
    <property type="entry name" value="ASPARTIC PUTATIVE DOMAIN-CONTAINING PROTEIN-RELATED"/>
    <property type="match status" value="1"/>
</dbReference>
<dbReference type="EMBL" id="JAPWTJ010000525">
    <property type="protein sequence ID" value="KAJ8977613.1"/>
    <property type="molecule type" value="Genomic_DNA"/>
</dbReference>
<comment type="caution">
    <text evidence="2">The sequence shown here is derived from an EMBL/GenBank/DDBJ whole genome shotgun (WGS) entry which is preliminary data.</text>
</comment>
<gene>
    <name evidence="2" type="ORF">NQ317_010233</name>
</gene>
<keyword evidence="3" id="KW-1185">Reference proteome</keyword>
<dbReference type="Pfam" id="PF05380">
    <property type="entry name" value="Peptidase_A17"/>
    <property type="match status" value="1"/>
</dbReference>
<reference evidence="2" key="1">
    <citation type="journal article" date="2023" name="Insect Mol. Biol.">
        <title>Genome sequencing provides insights into the evolution of gene families encoding plant cell wall-degrading enzymes in longhorned beetles.</title>
        <authorList>
            <person name="Shin N.R."/>
            <person name="Okamura Y."/>
            <person name="Kirsch R."/>
            <person name="Pauchet Y."/>
        </authorList>
    </citation>
    <scope>NUCLEOTIDE SEQUENCE</scope>
    <source>
        <strain evidence="2">MMC_N1</strain>
    </source>
</reference>
<feature type="region of interest" description="Disordered" evidence="1">
    <location>
        <begin position="440"/>
        <end position="468"/>
    </location>
</feature>
<organism evidence="2 3">
    <name type="scientific">Molorchus minor</name>
    <dbReference type="NCBI Taxonomy" id="1323400"/>
    <lineage>
        <taxon>Eukaryota</taxon>
        <taxon>Metazoa</taxon>
        <taxon>Ecdysozoa</taxon>
        <taxon>Arthropoda</taxon>
        <taxon>Hexapoda</taxon>
        <taxon>Insecta</taxon>
        <taxon>Pterygota</taxon>
        <taxon>Neoptera</taxon>
        <taxon>Endopterygota</taxon>
        <taxon>Coleoptera</taxon>
        <taxon>Polyphaga</taxon>
        <taxon>Cucujiformia</taxon>
        <taxon>Chrysomeloidea</taxon>
        <taxon>Cerambycidae</taxon>
        <taxon>Lamiinae</taxon>
        <taxon>Monochamini</taxon>
        <taxon>Molorchus</taxon>
    </lineage>
</organism>
<evidence type="ECO:0000256" key="1">
    <source>
        <dbReference type="SAM" id="MobiDB-lite"/>
    </source>
</evidence>
<evidence type="ECO:0000313" key="3">
    <source>
        <dbReference type="Proteomes" id="UP001162164"/>
    </source>
</evidence>
<proteinExistence type="predicted"/>
<accession>A0ABQ9JHC8</accession>
<dbReference type="InterPro" id="IPR008042">
    <property type="entry name" value="Retrotrans_Pao"/>
</dbReference>
<evidence type="ECO:0000313" key="2">
    <source>
        <dbReference type="EMBL" id="KAJ8977613.1"/>
    </source>
</evidence>
<name>A0ABQ9JHC8_9CUCU</name>
<sequence length="787" mass="89690">MSQNSAAVKIVEERYHMLIECPHMDNFLINDNLDSNILQLGENEPNKTLGILWNAQADTIQYAIKNVNLPSKVTKRYILSVTAQIFDPLGLLGPVVIVAKIILQLLWQEKISWAEPLPNNILKKWNAFCTDLPLLNELTIPRHIGILHANNFELHAFADASQIAYGACLCAALLLAQLVEKVRTRGPPSKWKTFIGNRVSEIQQLTNIEDWHHVSSNNNCADLISRGVNSRQLLQSKLWWQGPSFLEGHNLSWNLNDDFTNESIVVPEMRIITNLVIDDYEDFEIFSRYSSLVKLQRVIAYCYRFIHNSKNKRENRYIGPLTVYFANRTQFSKRKEKLLVKISTTATVSATLLATMATRKLHLFTSFCQREFSNRFCLSVYSASTSNLNHDIGVDGKSEFSCTSNAINEAWIPLISPQNNYADSDRFSNGECPDDVNGYSELQDNPNILSSNTSKYRSEIHPRGDYSPSEFDRLQNLYPTSQRNVKSSYVATSSCIREPRTNSEEDDRTKVQKQLQLIKSVCDSMLEEQTANISPNVQHMQNNLIPSYFSEPHRFILPNQHTLNTLNFINSTDISNYQNWLATNTIQTQSFMLNTLNQCCQMLWLQQRELTSLKTAVTMLQERVENIPFGGAQERIPSSLHTTPQDHRVGSHYRPVPNPKVNQVSSAFSLPNLNNYNVPSSNLELNYNQNNIHGGRLLDPSLNNINVNHLNPHQGIEHANNLLHGVNSNINTVPNQMWNGQALNNQVTPGNRSNNYWANFRRRALPAKLDEDKQNMAKLKVENKILP</sequence>
<protein>
    <submittedName>
        <fullName evidence="2">Uncharacterized protein</fullName>
    </submittedName>
</protein>